<dbReference type="Gene3D" id="3.40.50.300">
    <property type="entry name" value="P-loop containing nucleotide triphosphate hydrolases"/>
    <property type="match status" value="2"/>
</dbReference>
<dbReference type="InterPro" id="IPR050534">
    <property type="entry name" value="Coronavir_polyprotein_1ab"/>
</dbReference>
<evidence type="ECO:0008006" key="12">
    <source>
        <dbReference type="Google" id="ProtNLM"/>
    </source>
</evidence>
<accession>A0A0C4DQN3</accession>
<organism evidence="10 11">
    <name type="scientific">Magnaporthiopsis poae (strain ATCC 64411 / 73-15)</name>
    <name type="common">Kentucky bluegrass fungus</name>
    <name type="synonym">Magnaporthe poae</name>
    <dbReference type="NCBI Taxonomy" id="644358"/>
    <lineage>
        <taxon>Eukaryota</taxon>
        <taxon>Fungi</taxon>
        <taxon>Dikarya</taxon>
        <taxon>Ascomycota</taxon>
        <taxon>Pezizomycotina</taxon>
        <taxon>Sordariomycetes</taxon>
        <taxon>Sordariomycetidae</taxon>
        <taxon>Magnaporthales</taxon>
        <taxon>Magnaporthaceae</taxon>
        <taxon>Magnaporthiopsis</taxon>
    </lineage>
</organism>
<keyword evidence="2" id="KW-0547">Nucleotide-binding</keyword>
<dbReference type="SUPFAM" id="SSF52540">
    <property type="entry name" value="P-loop containing nucleoside triphosphate hydrolases"/>
    <property type="match status" value="1"/>
</dbReference>
<keyword evidence="4" id="KW-0347">Helicase</keyword>
<feature type="domain" description="DNA2/NAM7 helicase helicase" evidence="7">
    <location>
        <begin position="265"/>
        <end position="535"/>
    </location>
</feature>
<proteinExistence type="inferred from homology"/>
<evidence type="ECO:0000256" key="3">
    <source>
        <dbReference type="ARBA" id="ARBA00022801"/>
    </source>
</evidence>
<dbReference type="Pfam" id="PF13087">
    <property type="entry name" value="AAA_12"/>
    <property type="match status" value="1"/>
</dbReference>
<evidence type="ECO:0000313" key="9">
    <source>
        <dbReference type="EMBL" id="KLU83110.1"/>
    </source>
</evidence>
<feature type="region of interest" description="Disordered" evidence="6">
    <location>
        <begin position="710"/>
        <end position="740"/>
    </location>
</feature>
<dbReference type="VEuPathDB" id="FungiDB:MAPG_02176"/>
<keyword evidence="3" id="KW-0378">Hydrolase</keyword>
<evidence type="ECO:0000313" key="11">
    <source>
        <dbReference type="Proteomes" id="UP000011715"/>
    </source>
</evidence>
<evidence type="ECO:0000256" key="2">
    <source>
        <dbReference type="ARBA" id="ARBA00022741"/>
    </source>
</evidence>
<evidence type="ECO:0000259" key="8">
    <source>
        <dbReference type="Pfam" id="PF13087"/>
    </source>
</evidence>
<gene>
    <name evidence="9" type="ORF">MAPG_02176</name>
</gene>
<evidence type="ECO:0000259" key="7">
    <source>
        <dbReference type="Pfam" id="PF13086"/>
    </source>
</evidence>
<dbReference type="EMBL" id="ADBL01000554">
    <property type="status" value="NOT_ANNOTATED_CDS"/>
    <property type="molecule type" value="Genomic_DNA"/>
</dbReference>
<keyword evidence="5" id="KW-0067">ATP-binding</keyword>
<dbReference type="AlphaFoldDB" id="A0A0C4DQN3"/>
<dbReference type="OrthoDB" id="6513042at2759"/>
<comment type="similarity">
    <text evidence="1">Belongs to the DNA2/NAM7 helicase family.</text>
</comment>
<dbReference type="STRING" id="644358.A0A0C4DQN3"/>
<reference evidence="9" key="3">
    <citation type="submission" date="2011-03" db="EMBL/GenBank/DDBJ databases">
        <title>Annotation of Magnaporthe poae ATCC 64411.</title>
        <authorList>
            <person name="Ma L.-J."/>
            <person name="Dead R."/>
            <person name="Young S.K."/>
            <person name="Zeng Q."/>
            <person name="Gargeya S."/>
            <person name="Fitzgerald M."/>
            <person name="Haas B."/>
            <person name="Abouelleil A."/>
            <person name="Alvarado L."/>
            <person name="Arachchi H.M."/>
            <person name="Berlin A."/>
            <person name="Brown A."/>
            <person name="Chapman S.B."/>
            <person name="Chen Z."/>
            <person name="Dunbar C."/>
            <person name="Freedman E."/>
            <person name="Gearin G."/>
            <person name="Gellesch M."/>
            <person name="Goldberg J."/>
            <person name="Griggs A."/>
            <person name="Gujja S."/>
            <person name="Heiman D."/>
            <person name="Howarth C."/>
            <person name="Larson L."/>
            <person name="Lui A."/>
            <person name="MacDonald P.J.P."/>
            <person name="Mehta T."/>
            <person name="Montmayeur A."/>
            <person name="Murphy C."/>
            <person name="Neiman D."/>
            <person name="Pearson M."/>
            <person name="Priest M."/>
            <person name="Roberts A."/>
            <person name="Saif S."/>
            <person name="Shea T."/>
            <person name="Shenoy N."/>
            <person name="Sisk P."/>
            <person name="Stolte C."/>
            <person name="Sykes S."/>
            <person name="Yandava C."/>
            <person name="Wortman J."/>
            <person name="Nusbaum C."/>
            <person name="Birren B."/>
        </authorList>
    </citation>
    <scope>NUCLEOTIDE SEQUENCE</scope>
    <source>
        <strain evidence="9">ATCC 64411</strain>
    </source>
</reference>
<dbReference type="eggNOG" id="KOG1802">
    <property type="taxonomic scope" value="Eukaryota"/>
</dbReference>
<dbReference type="InterPro" id="IPR041679">
    <property type="entry name" value="DNA2/NAM7-like_C"/>
</dbReference>
<name>A0A0C4DQN3_MAGP6</name>
<protein>
    <recommendedName>
        <fullName evidence="12">DNA2/NAM7 helicase-like C-terminal domain-containing protein</fullName>
    </recommendedName>
</protein>
<dbReference type="Proteomes" id="UP000011715">
    <property type="component" value="Unassembled WGS sequence"/>
</dbReference>
<dbReference type="InterPro" id="IPR041677">
    <property type="entry name" value="DNA2/NAM7_AAA_11"/>
</dbReference>
<reference evidence="10" key="5">
    <citation type="submission" date="2015-06" db="UniProtKB">
        <authorList>
            <consortium name="EnsemblFungi"/>
        </authorList>
    </citation>
    <scope>IDENTIFICATION</scope>
    <source>
        <strain evidence="10">ATCC 64411</strain>
    </source>
</reference>
<dbReference type="Pfam" id="PF13086">
    <property type="entry name" value="AAA_11"/>
    <property type="match status" value="1"/>
</dbReference>
<evidence type="ECO:0000256" key="6">
    <source>
        <dbReference type="SAM" id="MobiDB-lite"/>
    </source>
</evidence>
<dbReference type="GO" id="GO:0005524">
    <property type="term" value="F:ATP binding"/>
    <property type="evidence" value="ECO:0007669"/>
    <property type="project" value="UniProtKB-KW"/>
</dbReference>
<reference evidence="9" key="1">
    <citation type="submission" date="2010-05" db="EMBL/GenBank/DDBJ databases">
        <title>The Genome Sequence of Magnaporthe poae strain ATCC 64411.</title>
        <authorList>
            <consortium name="The Broad Institute Genome Sequencing Platform"/>
            <consortium name="Broad Institute Genome Sequencing Center for Infectious Disease"/>
            <person name="Ma L.-J."/>
            <person name="Dead R."/>
            <person name="Young S."/>
            <person name="Zeng Q."/>
            <person name="Koehrsen M."/>
            <person name="Alvarado L."/>
            <person name="Berlin A."/>
            <person name="Chapman S.B."/>
            <person name="Chen Z."/>
            <person name="Freedman E."/>
            <person name="Gellesch M."/>
            <person name="Goldberg J."/>
            <person name="Griggs A."/>
            <person name="Gujja S."/>
            <person name="Heilman E.R."/>
            <person name="Heiman D."/>
            <person name="Hepburn T."/>
            <person name="Howarth C."/>
            <person name="Jen D."/>
            <person name="Larson L."/>
            <person name="Mehta T."/>
            <person name="Neiman D."/>
            <person name="Pearson M."/>
            <person name="Roberts A."/>
            <person name="Saif S."/>
            <person name="Shea T."/>
            <person name="Shenoy N."/>
            <person name="Sisk P."/>
            <person name="Stolte C."/>
            <person name="Sykes S."/>
            <person name="Walk T."/>
            <person name="White J."/>
            <person name="Yandava C."/>
            <person name="Haas B."/>
            <person name="Nusbaum C."/>
            <person name="Birren B."/>
        </authorList>
    </citation>
    <scope>NUCLEOTIDE SEQUENCE</scope>
    <source>
        <strain evidence="9">ATCC 64411</strain>
    </source>
</reference>
<evidence type="ECO:0000313" key="10">
    <source>
        <dbReference type="EnsemblFungi" id="MAPG_02176T0"/>
    </source>
</evidence>
<feature type="domain" description="DNA2/NAM7 helicase-like C-terminal" evidence="8">
    <location>
        <begin position="553"/>
        <end position="806"/>
    </location>
</feature>
<dbReference type="PANTHER" id="PTHR43788">
    <property type="entry name" value="DNA2/NAM7 HELICASE FAMILY MEMBER"/>
    <property type="match status" value="1"/>
</dbReference>
<reference evidence="10" key="4">
    <citation type="journal article" date="2015" name="G3 (Bethesda)">
        <title>Genome sequences of three phytopathogenic species of the Magnaporthaceae family of fungi.</title>
        <authorList>
            <person name="Okagaki L.H."/>
            <person name="Nunes C.C."/>
            <person name="Sailsbery J."/>
            <person name="Clay B."/>
            <person name="Brown D."/>
            <person name="John T."/>
            <person name="Oh Y."/>
            <person name="Young N."/>
            <person name="Fitzgerald M."/>
            <person name="Haas B.J."/>
            <person name="Zeng Q."/>
            <person name="Young S."/>
            <person name="Adiconis X."/>
            <person name="Fan L."/>
            <person name="Levin J.Z."/>
            <person name="Mitchell T.K."/>
            <person name="Okubara P.A."/>
            <person name="Farman M.L."/>
            <person name="Kohn L.M."/>
            <person name="Birren B."/>
            <person name="Ma L.-J."/>
            <person name="Dean R.A."/>
        </authorList>
    </citation>
    <scope>NUCLEOTIDE SEQUENCE</scope>
    <source>
        <strain evidence="10">ATCC 64411 / 73-15</strain>
    </source>
</reference>
<evidence type="ECO:0000256" key="1">
    <source>
        <dbReference type="ARBA" id="ARBA00007913"/>
    </source>
</evidence>
<dbReference type="EMBL" id="GL876967">
    <property type="protein sequence ID" value="KLU83110.1"/>
    <property type="molecule type" value="Genomic_DNA"/>
</dbReference>
<dbReference type="PANTHER" id="PTHR43788:SF8">
    <property type="entry name" value="DNA-BINDING PROTEIN SMUBP-2"/>
    <property type="match status" value="1"/>
</dbReference>
<keyword evidence="11" id="KW-1185">Reference proteome</keyword>
<dbReference type="GO" id="GO:0043139">
    <property type="term" value="F:5'-3' DNA helicase activity"/>
    <property type="evidence" value="ECO:0007669"/>
    <property type="project" value="TreeGrafter"/>
</dbReference>
<evidence type="ECO:0000256" key="4">
    <source>
        <dbReference type="ARBA" id="ARBA00022806"/>
    </source>
</evidence>
<dbReference type="GO" id="GO:0016787">
    <property type="term" value="F:hydrolase activity"/>
    <property type="evidence" value="ECO:0007669"/>
    <property type="project" value="UniProtKB-KW"/>
</dbReference>
<dbReference type="OMA" id="DEYASIY"/>
<reference evidence="11" key="2">
    <citation type="submission" date="2010-05" db="EMBL/GenBank/DDBJ databases">
        <title>The genome sequence of Magnaporthe poae strain ATCC 64411.</title>
        <authorList>
            <person name="Ma L.-J."/>
            <person name="Dead R."/>
            <person name="Young S."/>
            <person name="Zeng Q."/>
            <person name="Koehrsen M."/>
            <person name="Alvarado L."/>
            <person name="Berlin A."/>
            <person name="Chapman S.B."/>
            <person name="Chen Z."/>
            <person name="Freedman E."/>
            <person name="Gellesch M."/>
            <person name="Goldberg J."/>
            <person name="Griggs A."/>
            <person name="Gujja S."/>
            <person name="Heilman E.R."/>
            <person name="Heiman D."/>
            <person name="Hepburn T."/>
            <person name="Howarth C."/>
            <person name="Jen D."/>
            <person name="Larson L."/>
            <person name="Mehta T."/>
            <person name="Neiman D."/>
            <person name="Pearson M."/>
            <person name="Roberts A."/>
            <person name="Saif S."/>
            <person name="Shea T."/>
            <person name="Shenoy N."/>
            <person name="Sisk P."/>
            <person name="Stolte C."/>
            <person name="Sykes S."/>
            <person name="Walk T."/>
            <person name="White J."/>
            <person name="Yandava C."/>
            <person name="Haas B."/>
            <person name="Nusbaum C."/>
            <person name="Birren B."/>
        </authorList>
    </citation>
    <scope>NUCLEOTIDE SEQUENCE [LARGE SCALE GENOMIC DNA]</scope>
    <source>
        <strain evidence="11">ATCC 64411 / 73-15</strain>
    </source>
</reference>
<dbReference type="InterPro" id="IPR027417">
    <property type="entry name" value="P-loop_NTPase"/>
</dbReference>
<sequence>MPADDALAALARLHLPRALGPSPAARPGSKKPVYTFDSVDEYASIYRSGTEFEMSLEQGIIEKFNKANHVFRTWVVCRLENSDGRQHWIFAIQMKGKLDGFPKAGDRCMIALNNGPAGREPATRDWVAVRIDLPHGLLKDYGVFQVSMPACVLTETVLIPVMETDCTVTGGIPNLCDANMTYSSISLDEYADVTSKAELGALDALIQGWGDDSDRARDVFTWIRTFKDPSFVVNLFDEDKLPHMQHVIDNPDALPKKLSDLAKRLNPVQKAAFIDLLANLPCGVGIVPGGPGGGKTFFNMLITAMAQASPITYTDENGDEKKRRVKILYLLDINSPVDDATNKCVKISEDLGDDKKIVRMFGWGREYDQGLKSRKKTHGAETEMADKTDQKEANQEAMAGNFLLQAQAAANDVYPSQTKTSCRAPTLDQIAFQRFAENKDEYSELDELLQEYFSDPYFDKMRQLRDETYTLYKDTLNEVDFVASTPVASVNLAGGKYTPDIVLFDEAPHARELANLIAIAHFQPMAWIFTGDFRQTGCYVGSVNKNPWETQMKMSIMERAYHADVIKHELLMNHRAYGRLHQMPSAIFYNSRMVTGIPEDEILPPSTRYLRTWLERFTSGANVYVPRLVVHQLANQPAVEVAKSWYHPGHQAWVLARCKELMMDKNFRSVDGKSPGSILIIAPYREAFLRYKKAVKQLREALPEQIRECVHRQTSRARSADSAYDSADSESVSSGATEFSAREEQEIVARIAEAEKALPRIEARTVDTVQGHEADMVFIDLVRTRPTPFLDDPKRLAVATTRARQAEIYMMPIPMADRVTRTTTYLAQIFETCRGRSQGLRAWV</sequence>
<feature type="compositionally biased region" description="Low complexity" evidence="6">
    <location>
        <begin position="716"/>
        <end position="736"/>
    </location>
</feature>
<dbReference type="EnsemblFungi" id="MAPG_02176T0">
    <property type="protein sequence ID" value="MAPG_02176T0"/>
    <property type="gene ID" value="MAPG_02176"/>
</dbReference>
<evidence type="ECO:0000256" key="5">
    <source>
        <dbReference type="ARBA" id="ARBA00022840"/>
    </source>
</evidence>